<keyword evidence="4" id="KW-1185">Reference proteome</keyword>
<protein>
    <submittedName>
        <fullName evidence="3">Glycosyltransferase</fullName>
    </submittedName>
</protein>
<name>A0A4P7CWH9_9BURK</name>
<keyword evidence="3" id="KW-0808">Transferase</keyword>
<dbReference type="SUPFAM" id="SSF53448">
    <property type="entry name" value="Nucleotide-diphospho-sugar transferases"/>
    <property type="match status" value="2"/>
</dbReference>
<dbReference type="Proteomes" id="UP000295727">
    <property type="component" value="Chromosome 1"/>
</dbReference>
<dbReference type="InterPro" id="IPR029044">
    <property type="entry name" value="Nucleotide-diphossugar_trans"/>
</dbReference>
<keyword evidence="1" id="KW-0175">Coiled coil</keyword>
<dbReference type="InterPro" id="IPR029063">
    <property type="entry name" value="SAM-dependent_MTases_sf"/>
</dbReference>
<evidence type="ECO:0000313" key="4">
    <source>
        <dbReference type="Proteomes" id="UP000295727"/>
    </source>
</evidence>
<dbReference type="OrthoDB" id="9115520at2"/>
<dbReference type="KEGG" id="ppai:E1956_15045"/>
<evidence type="ECO:0000313" key="3">
    <source>
        <dbReference type="EMBL" id="QBQ98353.1"/>
    </source>
</evidence>
<proteinExistence type="predicted"/>
<dbReference type="InterPro" id="IPR001173">
    <property type="entry name" value="Glyco_trans_2-like"/>
</dbReference>
<dbReference type="Pfam" id="PF13489">
    <property type="entry name" value="Methyltransf_23"/>
    <property type="match status" value="1"/>
</dbReference>
<feature type="domain" description="Glycosyltransferase 2-like" evidence="2">
    <location>
        <begin position="652"/>
        <end position="819"/>
    </location>
</feature>
<dbReference type="PANTHER" id="PTHR22916">
    <property type="entry name" value="GLYCOSYLTRANSFERASE"/>
    <property type="match status" value="1"/>
</dbReference>
<reference evidence="3 4" key="1">
    <citation type="submission" date="2019-03" db="EMBL/GenBank/DDBJ databases">
        <title>Paraburkholderia sp. 7MH5, isolated from subtropical forest soil.</title>
        <authorList>
            <person name="Gao Z.-H."/>
            <person name="Qiu L.-H."/>
        </authorList>
    </citation>
    <scope>NUCLEOTIDE SEQUENCE [LARGE SCALE GENOMIC DNA]</scope>
    <source>
        <strain evidence="3 4">7MH5</strain>
    </source>
</reference>
<organism evidence="3 4">
    <name type="scientific">Paraburkholderia pallida</name>
    <dbReference type="NCBI Taxonomy" id="2547399"/>
    <lineage>
        <taxon>Bacteria</taxon>
        <taxon>Pseudomonadati</taxon>
        <taxon>Pseudomonadota</taxon>
        <taxon>Betaproteobacteria</taxon>
        <taxon>Burkholderiales</taxon>
        <taxon>Burkholderiaceae</taxon>
        <taxon>Paraburkholderia</taxon>
    </lineage>
</organism>
<dbReference type="Gene3D" id="3.40.50.150">
    <property type="entry name" value="Vaccinia Virus protein VP39"/>
    <property type="match status" value="1"/>
</dbReference>
<gene>
    <name evidence="3" type="ORF">E1956_15045</name>
</gene>
<dbReference type="SUPFAM" id="SSF53335">
    <property type="entry name" value="S-adenosyl-L-methionine-dependent methyltransferases"/>
    <property type="match status" value="1"/>
</dbReference>
<evidence type="ECO:0000259" key="2">
    <source>
        <dbReference type="Pfam" id="PF00535"/>
    </source>
</evidence>
<evidence type="ECO:0000256" key="1">
    <source>
        <dbReference type="SAM" id="Coils"/>
    </source>
</evidence>
<dbReference type="Pfam" id="PF00535">
    <property type="entry name" value="Glycos_transf_2"/>
    <property type="match status" value="2"/>
</dbReference>
<feature type="coiled-coil region" evidence="1">
    <location>
        <begin position="353"/>
        <end position="402"/>
    </location>
</feature>
<dbReference type="EMBL" id="CP038148">
    <property type="protein sequence ID" value="QBQ98353.1"/>
    <property type="molecule type" value="Genomic_DNA"/>
</dbReference>
<sequence length="1187" mass="133750">MKRQPLMAPESQTKYTAAFYTQHLSGSARSAHAILSRLFDYLHPSSVLDVGCGYGTWLKAAHDLGIRELQGFDGSYVDREAFLVAPSHFTATDLSQEFSTSHRYDLAISVEVAEHLPITRASGFVRDLCKTSDVVLFSAAPPYQGGEDHLNEQWPEYWGILFRQFGYRCFDLFRSESWDSSDVESWYAQNAFLFVKADNPLCEQLSKFASDDRVLSKVHPEIYLINVTRYRPDASAQLEAELDAWHSITSAFRSGALSLPGSFQSPGQVPGQANPLTQGRQHYQDSAAARADFVTANTELTTVRTELNTASTELSTARAELVSARAELTAHAAAKARQSLEIEDLHGQLVEVRESADHKLRVLRDERNNALNALIETSVLALEVKEQENRTLADALEAERNTVAQLSHVVSETSQALDTVKRESALIKQATSLPHVVARALPSPLRKLARLVRDELDVRYLRSTSHFDSLWYLSQNHDVQAAGIDPLRHYVKYGAIEGRNPRADFDTRQFLVNRARTRRPRRNIFVEYLKWHNGQSRLTPIKTGEIRSSALAYTPPLAIENSIPTQIATGWYGAKRLAQDQLFNGGDYAKVDANLHDQQTKLIVDRFLSDVNTEDVLSPVNGFAPLDSIRQAFQNTTTSASVTLSAKVPTYTIITPFFSHLDFFKKTAESVADLIKNTPPVSHTQRIEWIVINDDPRFDAAALQEVIPADIRSATLVISDGFNRGISARQNQGIDAASNEWLLFLDCDDLLEKSCISVLDHYISNFPRCRFISSSIIDIDESDAEIRRRIRGYGAEGLYEKGMNAGHLAAIRRDLFDDIGRFDQRFSGCQDYDLALRAAIREPILLVPEHLYSYRWHTKTQSVAQFKKQAQIAEAVRRAFLQHFIEHNWPDVRQPSDLPSNARGICLIRTQGRRLELLEETVNSVLHQTVQVTPCIIVHGKDAALKIVQQWAAERFGDQVEILQADLPGRRRGYPLNVGLDFVEANVERFDFFCILDDDDIYYPMFAERLLATLRLNGADVAYCTTNSRVPGQQPKSAHPPLPTAALVAGNFIPINAYIVRTELLIKSGARMREDIHYLEDWDFLLSLMYANGNFTLLNETLSEFRIIGDGNTEQRNDPKHFKHCEKIVNARSRLVAKQVGMAEFYRDLLAFDFSARPAFSVHEKAHVKAALDLFLLVARPLDMNNK</sequence>
<feature type="domain" description="Glycosyltransferase 2-like" evidence="2">
    <location>
        <begin position="915"/>
        <end position="1030"/>
    </location>
</feature>
<accession>A0A4P7CWH9</accession>
<dbReference type="PANTHER" id="PTHR22916:SF3">
    <property type="entry name" value="UDP-GLCNAC:BETAGAL BETA-1,3-N-ACETYLGLUCOSAMINYLTRANSFERASE-LIKE PROTEIN 1"/>
    <property type="match status" value="1"/>
</dbReference>
<dbReference type="Gene3D" id="3.90.550.10">
    <property type="entry name" value="Spore Coat Polysaccharide Biosynthesis Protein SpsA, Chain A"/>
    <property type="match status" value="2"/>
</dbReference>
<dbReference type="AlphaFoldDB" id="A0A4P7CWH9"/>
<dbReference type="GO" id="GO:0016758">
    <property type="term" value="F:hexosyltransferase activity"/>
    <property type="evidence" value="ECO:0007669"/>
    <property type="project" value="UniProtKB-ARBA"/>
</dbReference>